<dbReference type="InterPro" id="IPR010996">
    <property type="entry name" value="HHH_MUS81"/>
</dbReference>
<dbReference type="GO" id="GO:0003887">
    <property type="term" value="F:DNA-directed DNA polymerase activity"/>
    <property type="evidence" value="ECO:0007669"/>
    <property type="project" value="InterPro"/>
</dbReference>
<feature type="domain" description="Helix-hairpin-helix DNA-binding motif class 1" evidence="3">
    <location>
        <begin position="130"/>
        <end position="149"/>
    </location>
</feature>
<sequence>MPSVNQEVIQQLNEIADLLEQQGANPFRVSAYRKAADTITGLKHGVERIVEEEGIEGLTALPGVGSGIARAIYEIVARGRSSRLESLRGALEPEQVFQSIPGIGPKLGQRIHEALQVDSLEALEIAAHDGRLEQVEGVGRRRAAAIRAALASMLGRRPRRPSSTGAKGPPVDILLDVDREYRDKAEAGRLPTIAPRRFNPSGEAWLPVLHTQRGQWHFTALYSNTARAHELERTRDWVVLYFYDDHHYENQHTVVTETRGSLAGQRVVRGREAACQEYYRQVEESA</sequence>
<reference evidence="4 5" key="1">
    <citation type="submission" date="2019-03" db="EMBL/GenBank/DDBJ databases">
        <title>The genome sequence of Nitrosococcus wardiae strain D1FHST reveals the archetypal metabolic capacity of ammonia-oxidizing Gammaproteobacteria.</title>
        <authorList>
            <person name="Wang L."/>
            <person name="Lim C.K."/>
            <person name="Hanson T.E."/>
            <person name="Dang H."/>
            <person name="Klotz M.G."/>
        </authorList>
    </citation>
    <scope>NUCLEOTIDE SEQUENCE [LARGE SCALE GENOMIC DNA]</scope>
    <source>
        <strain evidence="4 5">D1FHS</strain>
    </source>
</reference>
<keyword evidence="4" id="KW-0238">DNA-binding</keyword>
<dbReference type="GO" id="GO:0003677">
    <property type="term" value="F:DNA binding"/>
    <property type="evidence" value="ECO:0007669"/>
    <property type="project" value="UniProtKB-KW"/>
</dbReference>
<organism evidence="4 5">
    <name type="scientific">Nitrosococcus wardiae</name>
    <dbReference type="NCBI Taxonomy" id="1814290"/>
    <lineage>
        <taxon>Bacteria</taxon>
        <taxon>Pseudomonadati</taxon>
        <taxon>Pseudomonadota</taxon>
        <taxon>Gammaproteobacteria</taxon>
        <taxon>Chromatiales</taxon>
        <taxon>Chromatiaceae</taxon>
        <taxon>Nitrosococcus</taxon>
    </lineage>
</organism>
<dbReference type="RefSeq" id="WP_134358712.1">
    <property type="nucleotide sequence ID" value="NZ_CP038033.1"/>
</dbReference>
<gene>
    <name evidence="4" type="ORF">E3U44_13760</name>
</gene>
<feature type="domain" description="Helix-hairpin-helix DNA-binding motif class 1" evidence="3">
    <location>
        <begin position="56"/>
        <end position="75"/>
    </location>
</feature>
<accession>A0A4P7BZ20</accession>
<dbReference type="SMART" id="SM00278">
    <property type="entry name" value="HhH1"/>
    <property type="match status" value="3"/>
</dbReference>
<dbReference type="InterPro" id="IPR003583">
    <property type="entry name" value="Hlx-hairpin-Hlx_DNA-bd_motif"/>
</dbReference>
<keyword evidence="5" id="KW-1185">Reference proteome</keyword>
<evidence type="ECO:0000313" key="4">
    <source>
        <dbReference type="EMBL" id="QBQ55453.1"/>
    </source>
</evidence>
<dbReference type="PANTHER" id="PTHR11276:SF28">
    <property type="entry name" value="DNA POLYMERASE LAMBDA"/>
    <property type="match status" value="1"/>
</dbReference>
<protein>
    <submittedName>
        <fullName evidence="4">DNA-binding protein</fullName>
    </submittedName>
</protein>
<dbReference type="GO" id="GO:0006281">
    <property type="term" value="P:DNA repair"/>
    <property type="evidence" value="ECO:0007669"/>
    <property type="project" value="InterPro"/>
</dbReference>
<keyword evidence="2" id="KW-0235">DNA replication</keyword>
<evidence type="ECO:0000313" key="5">
    <source>
        <dbReference type="Proteomes" id="UP000294325"/>
    </source>
</evidence>
<dbReference type="Pfam" id="PF14520">
    <property type="entry name" value="HHH_5"/>
    <property type="match status" value="1"/>
</dbReference>
<evidence type="ECO:0000256" key="1">
    <source>
        <dbReference type="ARBA" id="ARBA00022634"/>
    </source>
</evidence>
<keyword evidence="1" id="KW-0237">DNA synthesis</keyword>
<evidence type="ECO:0000256" key="2">
    <source>
        <dbReference type="ARBA" id="ARBA00022705"/>
    </source>
</evidence>
<dbReference type="Pfam" id="PF14716">
    <property type="entry name" value="HHH_8"/>
    <property type="match status" value="1"/>
</dbReference>
<dbReference type="InterPro" id="IPR027421">
    <property type="entry name" value="DNA_pol_lamdba_lyase_dom_sf"/>
</dbReference>
<name>A0A4P7BZ20_9GAMM</name>
<dbReference type="KEGG" id="nwr:E3U44_13760"/>
<dbReference type="InterPro" id="IPR010994">
    <property type="entry name" value="RuvA_2-like"/>
</dbReference>
<dbReference type="Gene3D" id="1.10.150.20">
    <property type="entry name" value="5' to 3' exonuclease, C-terminal subdomain"/>
    <property type="match status" value="1"/>
</dbReference>
<evidence type="ECO:0000259" key="3">
    <source>
        <dbReference type="SMART" id="SM00278"/>
    </source>
</evidence>
<dbReference type="Gene3D" id="1.10.150.110">
    <property type="entry name" value="DNA polymerase beta, N-terminal domain-like"/>
    <property type="match status" value="1"/>
</dbReference>
<dbReference type="SUPFAM" id="SSF47802">
    <property type="entry name" value="DNA polymerase beta, N-terminal domain-like"/>
    <property type="match status" value="1"/>
</dbReference>
<dbReference type="EMBL" id="CP038033">
    <property type="protein sequence ID" value="QBQ55453.1"/>
    <property type="molecule type" value="Genomic_DNA"/>
</dbReference>
<proteinExistence type="predicted"/>
<dbReference type="Proteomes" id="UP000294325">
    <property type="component" value="Chromosome"/>
</dbReference>
<dbReference type="OrthoDB" id="9808747at2"/>
<dbReference type="SUPFAM" id="SSF47781">
    <property type="entry name" value="RuvA domain 2-like"/>
    <property type="match status" value="1"/>
</dbReference>
<dbReference type="AlphaFoldDB" id="A0A4P7BZ20"/>
<dbReference type="PANTHER" id="PTHR11276">
    <property type="entry name" value="DNA POLYMERASE TYPE-X FAMILY MEMBER"/>
    <property type="match status" value="1"/>
</dbReference>
<feature type="domain" description="Helix-hairpin-helix DNA-binding motif class 1" evidence="3">
    <location>
        <begin position="95"/>
        <end position="114"/>
    </location>
</feature>
<dbReference type="InterPro" id="IPR022312">
    <property type="entry name" value="DNA_pol_X"/>
</dbReference>